<organism evidence="2 3">
    <name type="scientific">Thermoflavimicrobium dichotomicum</name>
    <dbReference type="NCBI Taxonomy" id="46223"/>
    <lineage>
        <taxon>Bacteria</taxon>
        <taxon>Bacillati</taxon>
        <taxon>Bacillota</taxon>
        <taxon>Bacilli</taxon>
        <taxon>Bacillales</taxon>
        <taxon>Thermoactinomycetaceae</taxon>
        <taxon>Thermoflavimicrobium</taxon>
    </lineage>
</organism>
<keyword evidence="1" id="KW-0732">Signal</keyword>
<dbReference type="Proteomes" id="UP000199545">
    <property type="component" value="Unassembled WGS sequence"/>
</dbReference>
<sequence>MKKVISSIFALSLLLTVFANSAYAKVIDGISVHLDPGEDVRGVRLYVSSSNDVAVMGGVYRKSKHSVIFKIKDPSGHVVKQVTMRPGQDAGEFWSDWTPKTGYYVLQLDCYGSAKDCSAAGRIVERN</sequence>
<protein>
    <recommendedName>
        <fullName evidence="4">FlgD Ig-like domain-containing protein</fullName>
    </recommendedName>
</protein>
<feature type="chain" id="PRO_5011652998" description="FlgD Ig-like domain-containing protein" evidence="1">
    <location>
        <begin position="25"/>
        <end position="127"/>
    </location>
</feature>
<proteinExistence type="predicted"/>
<dbReference type="EMBL" id="FORR01000016">
    <property type="protein sequence ID" value="SFJ67268.1"/>
    <property type="molecule type" value="Genomic_DNA"/>
</dbReference>
<accession>A0A1I3T7Z6</accession>
<reference evidence="2 3" key="1">
    <citation type="submission" date="2016-10" db="EMBL/GenBank/DDBJ databases">
        <authorList>
            <person name="de Groot N.N."/>
        </authorList>
    </citation>
    <scope>NUCLEOTIDE SEQUENCE [LARGE SCALE GENOMIC DNA]</scope>
    <source>
        <strain evidence="2 3">DSM 44778</strain>
    </source>
</reference>
<keyword evidence="3" id="KW-1185">Reference proteome</keyword>
<gene>
    <name evidence="2" type="ORF">SAMN05421852_11660</name>
</gene>
<evidence type="ECO:0008006" key="4">
    <source>
        <dbReference type="Google" id="ProtNLM"/>
    </source>
</evidence>
<dbReference type="OrthoDB" id="9992693at2"/>
<evidence type="ECO:0000256" key="1">
    <source>
        <dbReference type="SAM" id="SignalP"/>
    </source>
</evidence>
<dbReference type="RefSeq" id="WP_093231075.1">
    <property type="nucleotide sequence ID" value="NZ_FORR01000016.1"/>
</dbReference>
<dbReference type="AlphaFoldDB" id="A0A1I3T7Z6"/>
<name>A0A1I3T7Z6_9BACL</name>
<evidence type="ECO:0000313" key="2">
    <source>
        <dbReference type="EMBL" id="SFJ67268.1"/>
    </source>
</evidence>
<feature type="signal peptide" evidence="1">
    <location>
        <begin position="1"/>
        <end position="24"/>
    </location>
</feature>
<evidence type="ECO:0000313" key="3">
    <source>
        <dbReference type="Proteomes" id="UP000199545"/>
    </source>
</evidence>